<accession>A0ACB9ZW59</accession>
<keyword evidence="2" id="KW-1185">Reference proteome</keyword>
<proteinExistence type="predicted"/>
<organism evidence="1 2">
    <name type="scientific">Catharanthus roseus</name>
    <name type="common">Madagascar periwinkle</name>
    <name type="synonym">Vinca rosea</name>
    <dbReference type="NCBI Taxonomy" id="4058"/>
    <lineage>
        <taxon>Eukaryota</taxon>
        <taxon>Viridiplantae</taxon>
        <taxon>Streptophyta</taxon>
        <taxon>Embryophyta</taxon>
        <taxon>Tracheophyta</taxon>
        <taxon>Spermatophyta</taxon>
        <taxon>Magnoliopsida</taxon>
        <taxon>eudicotyledons</taxon>
        <taxon>Gunneridae</taxon>
        <taxon>Pentapetalae</taxon>
        <taxon>asterids</taxon>
        <taxon>lamiids</taxon>
        <taxon>Gentianales</taxon>
        <taxon>Apocynaceae</taxon>
        <taxon>Rauvolfioideae</taxon>
        <taxon>Vinceae</taxon>
        <taxon>Catharanthinae</taxon>
        <taxon>Catharanthus</taxon>
    </lineage>
</organism>
<evidence type="ECO:0000313" key="1">
    <source>
        <dbReference type="EMBL" id="KAI5652402.1"/>
    </source>
</evidence>
<gene>
    <name evidence="1" type="ORF">M9H77_29589</name>
</gene>
<sequence>MEEKSVNSVAVVGMMDHSVQLQVLVDKDEDEDAPSHSQPAEGQKSTLLQYSRRPALSSLQVPERTLENSFSNFARIDIPSPSSARAGLPPRPHSAKLISSMRNLLPQKSTRVKNFSQEGEKTVLILPDTPLSNKPPDRPSTSRSFSLNKILFSHSTTSAHSLPVTPTANVGPTGVDETRSNNNSELPKSKIEQQMRRSFSVPVNIKARSLRRTDSARGLIRVISAVSRPTTGDNASLEISPDIDTACEDAAEDIPEEEAVCRICLVELGEGGETLKMECSCKGELALAHKECAVKWFSIKGNKTCDVCKQDVKNLPVTLLKIQKPPSVVRRPAVALQQREVARYRVWQDVPILVMVSMLAYFCFLEQLLVSDLGPRALAISLPFSCVLGFISTMIASTMVSKGFMWAYASFQFAIVILFAHIFYTVLNVNAILSVVLSSFTGFGIAISTNSLLVEYLRWRATRARQSSSQQHQNGAHHHQQIDQNELTYTQRSHHNHESQQLRELPRNLSVGEDENSRLQETRRTQGV</sequence>
<name>A0ACB9ZW59_CATRO</name>
<reference evidence="2" key="1">
    <citation type="journal article" date="2023" name="Nat. Plants">
        <title>Single-cell RNA sequencing provides a high-resolution roadmap for understanding the multicellular compartmentation of specialized metabolism.</title>
        <authorList>
            <person name="Sun S."/>
            <person name="Shen X."/>
            <person name="Li Y."/>
            <person name="Li Y."/>
            <person name="Wang S."/>
            <person name="Li R."/>
            <person name="Zhang H."/>
            <person name="Shen G."/>
            <person name="Guo B."/>
            <person name="Wei J."/>
            <person name="Xu J."/>
            <person name="St-Pierre B."/>
            <person name="Chen S."/>
            <person name="Sun C."/>
        </authorList>
    </citation>
    <scope>NUCLEOTIDE SEQUENCE [LARGE SCALE GENOMIC DNA]</scope>
</reference>
<comment type="caution">
    <text evidence="1">The sequence shown here is derived from an EMBL/GenBank/DDBJ whole genome shotgun (WGS) entry which is preliminary data.</text>
</comment>
<dbReference type="Proteomes" id="UP001060085">
    <property type="component" value="Linkage Group LG07"/>
</dbReference>
<dbReference type="EMBL" id="CM044707">
    <property type="protein sequence ID" value="KAI5652402.1"/>
    <property type="molecule type" value="Genomic_DNA"/>
</dbReference>
<protein>
    <submittedName>
        <fullName evidence="1">Uncharacterized protein</fullName>
    </submittedName>
</protein>
<evidence type="ECO:0000313" key="2">
    <source>
        <dbReference type="Proteomes" id="UP001060085"/>
    </source>
</evidence>